<feature type="domain" description="NAD-glutamate dehydrogenase ACT3" evidence="5">
    <location>
        <begin position="533"/>
        <end position="587"/>
    </location>
</feature>
<dbReference type="InterPro" id="IPR049056">
    <property type="entry name" value="NAD_Glu_DH_HM3"/>
</dbReference>
<protein>
    <submittedName>
        <fullName evidence="6">Glutamate dehydrogenase (NAD)</fullName>
    </submittedName>
</protein>
<dbReference type="Pfam" id="PF21075">
    <property type="entry name" value="GDH_ACT1"/>
    <property type="match status" value="1"/>
</dbReference>
<dbReference type="EMBL" id="SGXD01000002">
    <property type="protein sequence ID" value="RZS90118.1"/>
    <property type="molecule type" value="Genomic_DNA"/>
</dbReference>
<dbReference type="Pfam" id="PF21074">
    <property type="entry name" value="GDH_C"/>
    <property type="match status" value="1"/>
</dbReference>
<organism evidence="6 7">
    <name type="scientific">Motilibacter rhizosphaerae</name>
    <dbReference type="NCBI Taxonomy" id="598652"/>
    <lineage>
        <taxon>Bacteria</taxon>
        <taxon>Bacillati</taxon>
        <taxon>Actinomycetota</taxon>
        <taxon>Actinomycetes</taxon>
        <taxon>Motilibacterales</taxon>
        <taxon>Motilibacteraceae</taxon>
        <taxon>Motilibacter</taxon>
    </lineage>
</organism>
<comment type="caution">
    <text evidence="6">The sequence shown here is derived from an EMBL/GenBank/DDBJ whole genome shotgun (WGS) entry which is preliminary data.</text>
</comment>
<dbReference type="Pfam" id="PF21079">
    <property type="entry name" value="GDH_HM2"/>
    <property type="match status" value="1"/>
</dbReference>
<dbReference type="Proteomes" id="UP000293638">
    <property type="component" value="Unassembled WGS sequence"/>
</dbReference>
<dbReference type="GO" id="GO:0006538">
    <property type="term" value="P:L-glutamate catabolic process"/>
    <property type="evidence" value="ECO:0007669"/>
    <property type="project" value="InterPro"/>
</dbReference>
<dbReference type="InterPro" id="IPR049064">
    <property type="entry name" value="NAD_Glu_DH_ACT3"/>
</dbReference>
<dbReference type="InterPro" id="IPR049059">
    <property type="entry name" value="NAD_Glu_DH_HM1"/>
</dbReference>
<dbReference type="GO" id="GO:0004352">
    <property type="term" value="F:glutamate dehydrogenase (NAD+) activity"/>
    <property type="evidence" value="ECO:0007669"/>
    <property type="project" value="InterPro"/>
</dbReference>
<dbReference type="PANTHER" id="PTHR43403">
    <property type="entry name" value="NAD-SPECIFIC GLUTAMATE DEHYDROGENASE"/>
    <property type="match status" value="1"/>
</dbReference>
<dbReference type="InterPro" id="IPR024727">
    <property type="entry name" value="NAD_Glu_DH_N_ACT1"/>
</dbReference>
<dbReference type="PANTHER" id="PTHR43403:SF1">
    <property type="entry name" value="NAD-SPECIFIC GLUTAMATE DEHYDROGENASE"/>
    <property type="match status" value="1"/>
</dbReference>
<dbReference type="PIRSF" id="PIRSF036761">
    <property type="entry name" value="GDH_Mll4104"/>
    <property type="match status" value="1"/>
</dbReference>
<dbReference type="Pfam" id="PF21073">
    <property type="entry name" value="GDH_HM1"/>
    <property type="match status" value="1"/>
</dbReference>
<dbReference type="InterPro" id="IPR049062">
    <property type="entry name" value="NAD_Glu_DH_ACT2"/>
</dbReference>
<dbReference type="OrthoDB" id="9758052at2"/>
<dbReference type="Pfam" id="PF05088">
    <property type="entry name" value="Bac_GDH_CD"/>
    <property type="match status" value="1"/>
</dbReference>
<gene>
    <name evidence="6" type="ORF">EV189_1901</name>
</gene>
<dbReference type="Pfam" id="PF21077">
    <property type="entry name" value="GDH_ACT3"/>
    <property type="match status" value="1"/>
</dbReference>
<reference evidence="6 7" key="1">
    <citation type="submission" date="2019-02" db="EMBL/GenBank/DDBJ databases">
        <title>Genomic Encyclopedia of Type Strains, Phase IV (KMG-IV): sequencing the most valuable type-strain genomes for metagenomic binning, comparative biology and taxonomic classification.</title>
        <authorList>
            <person name="Goeker M."/>
        </authorList>
    </citation>
    <scope>NUCLEOTIDE SEQUENCE [LARGE SCALE GENOMIC DNA]</scope>
    <source>
        <strain evidence="6 7">DSM 45622</strain>
    </source>
</reference>
<evidence type="ECO:0000259" key="4">
    <source>
        <dbReference type="Pfam" id="PF21076"/>
    </source>
</evidence>
<sequence length="1586" mass="170157">MPAAIPSAFEELYLGSLSPEDRAELDGRAPAVAAEHRALAARRGDDETLVRVRALAEGGTRLSVEVVTDDMPFLVDSLTAVLTRLGLHISWVAHPQLAVRRDGGRLVDVVGTAGDACPEDCRAESWIHVEATSPVPVAPVEVEAAVQGVLGDVRAAVTDWAAMRERALEVAAALASTPPAVPAEEVEQAEELLRWMADDAFTFLGYAEYALQADDALVVVPGTALGLLRPHEPASRPRTTAGARHLDPAVRAKAREPKLLVLTKANSRSTVHRAAYLDYVGVKVFDAAGQVVGERRFIGLLATTAYTESVRTMPVVRQKVADVLARLGTTSHSHSGRAVLQVLETYPRDELLAIGTDQLESTVRAVVQLQERRRVRLFVRRDDYGRFATCLLFLPRDRYSTQTRLRLESVLRRAFSADSVTYSAYVTESVLARLFFVVRSAPGSAVPDVDVASLEARLAAAVRTWEDELAEALAASVGEDDARRLGARYGAAFPEAYKEDFDALQAVQDLRRLESLEGAASAGLVTAVSPPDADGARRFTVYRTSTISISRVLPVLDRMGVEVLDERPYELERGDGSRAWVYVLGVRGLSVPDGYADSDLVHLFQDAFAAVWHGQAESDGLDQLVVRAGLSWRQVAVLRALTRWLRQASPGFAAFTPAYVERALVRNALVTRGLSQLFEARLDPARETGRETAVAGLRARVEQGIEAIEGLDDDRILRGLLGVVLAVLRTTYFQLGPDGGPKDALALKIATREVPDVVEPRPAYEVFVSAPAVEGVHLRFGAVARGGLRWSDRPEDFRTEVLGLVKAQAVKNAVIVPVGAKGGFVVRAPKADPADREAVLAEGVAAYRTFVRALLDLTDNRVQRGGTSEVVPPPRVVRHDGDDPYLVVAADKGTATFSDIANAIAFEAGFWLGDAFASGGSAGYDHKAMGITARGAWEAVQRRFRELGHDVQSAPTTVVGVGDMSGDVFGNGMLLSTQLRLVAAFDHRHVFLDPDPDPAVSYAERRRLFALPRSSWADYDAALLSPGGGVFPRTLKHIPVSPQVRARLGLPDDVEQLAPAELLRAVLLAPVDLLWNGGIGTYVKASSESSADVGDKANDAIRVDGRDLRVRVVGEGGNLGLTQLGRVEAAQAGVLVGTDAIDNSAGVDTSDHEVNIKIVVDEAVRDGALAPAEREPLLAAMTDDVAALVLRDNIEQSALLGLARVLAPALLPVHRRLLRRLEERGLLQRRLERLPDDAELRARGAAGRGLTAPEYAVLLAYVKNTLADDVAATPVPDEPWTAELLRGYFPPLLRERLGARLDAHPLRREIVTTRLVNRMVNTAGATFAFRAQEETGAPLADVARAYAVVERVFGVTALLEEVESLGTSAPVPAQDALVQEVRRLVDRAARWFLSSRPPGLDVEQETARYAGAVGELGPRVPELVSGVARARLERLADGLAVDGVPRALAARVAALLDVFALLDVVEVARSTGTEPAEAAPVYYAVMDALGLEALLARVAALPRGDRWQAMARASVRSDVYGVGSALTAAALAAEGATPAERVAAWASARGELVERTRATVGAALAAEPADLAAVSVAVRALRSLLR</sequence>
<name>A0A4Q7NTI6_9ACTN</name>
<dbReference type="InterPro" id="IPR048381">
    <property type="entry name" value="GDH_C"/>
</dbReference>
<evidence type="ECO:0000313" key="7">
    <source>
        <dbReference type="Proteomes" id="UP000293638"/>
    </source>
</evidence>
<feature type="domain" description="NAD-glutamate dehydrogenase N-terminal ACT1" evidence="3">
    <location>
        <begin position="12"/>
        <end position="131"/>
    </location>
</feature>
<dbReference type="RefSeq" id="WP_130492620.1">
    <property type="nucleotide sequence ID" value="NZ_SGXD01000002.1"/>
</dbReference>
<dbReference type="Pfam" id="PF21078">
    <property type="entry name" value="GDH_HM3"/>
    <property type="match status" value="1"/>
</dbReference>
<dbReference type="InterPro" id="IPR046346">
    <property type="entry name" value="Aminoacid_DH-like_N_sf"/>
</dbReference>
<dbReference type="Pfam" id="PF21076">
    <property type="entry name" value="GDH_ACT2"/>
    <property type="match status" value="1"/>
</dbReference>
<evidence type="ECO:0000259" key="5">
    <source>
        <dbReference type="Pfam" id="PF21077"/>
    </source>
</evidence>
<dbReference type="SUPFAM" id="SSF53223">
    <property type="entry name" value="Aminoacid dehydrogenase-like, N-terminal domain"/>
    <property type="match status" value="1"/>
</dbReference>
<dbReference type="GO" id="GO:0004069">
    <property type="term" value="F:L-aspartate:2-oxoglutarate aminotransferase activity"/>
    <property type="evidence" value="ECO:0007669"/>
    <property type="project" value="InterPro"/>
</dbReference>
<keyword evidence="7" id="KW-1185">Reference proteome</keyword>
<evidence type="ECO:0000259" key="2">
    <source>
        <dbReference type="Pfam" id="PF21074"/>
    </source>
</evidence>
<evidence type="ECO:0000259" key="3">
    <source>
        <dbReference type="Pfam" id="PF21075"/>
    </source>
</evidence>
<dbReference type="InterPro" id="IPR049058">
    <property type="entry name" value="NAD_Glu_DH_HM2"/>
</dbReference>
<accession>A0A4Q7NTI6</accession>
<evidence type="ECO:0000259" key="1">
    <source>
        <dbReference type="Pfam" id="PF05088"/>
    </source>
</evidence>
<proteinExistence type="predicted"/>
<feature type="domain" description="NAD-glutamate dehydrogenase ACT2" evidence="4">
    <location>
        <begin position="376"/>
        <end position="466"/>
    </location>
</feature>
<feature type="domain" description="NAD-glutamate dehydrogenase catalytic" evidence="1">
    <location>
        <begin position="701"/>
        <end position="1201"/>
    </location>
</feature>
<dbReference type="Gene3D" id="3.40.50.720">
    <property type="entry name" value="NAD(P)-binding Rossmann-like Domain"/>
    <property type="match status" value="1"/>
</dbReference>
<dbReference type="InterPro" id="IPR028971">
    <property type="entry name" value="NAD-GDH_cat"/>
</dbReference>
<dbReference type="InterPro" id="IPR036291">
    <property type="entry name" value="NAD(P)-bd_dom_sf"/>
</dbReference>
<dbReference type="InterPro" id="IPR007780">
    <property type="entry name" value="NAD_Glu_DH_bac"/>
</dbReference>
<feature type="domain" description="NAD-specific glutamate dehydrogenase C-terminal" evidence="2">
    <location>
        <begin position="1247"/>
        <end position="1582"/>
    </location>
</feature>
<dbReference type="SUPFAM" id="SSF51735">
    <property type="entry name" value="NAD(P)-binding Rossmann-fold domains"/>
    <property type="match status" value="1"/>
</dbReference>
<evidence type="ECO:0000313" key="6">
    <source>
        <dbReference type="EMBL" id="RZS90118.1"/>
    </source>
</evidence>